<dbReference type="STRING" id="519452.SAMN04488139_2161"/>
<evidence type="ECO:0000313" key="7">
    <source>
        <dbReference type="Proteomes" id="UP000286985"/>
    </source>
</evidence>
<evidence type="ECO:0000259" key="4">
    <source>
        <dbReference type="Pfam" id="PF25876"/>
    </source>
</evidence>
<dbReference type="InterPro" id="IPR006143">
    <property type="entry name" value="RND_pump_MFP"/>
</dbReference>
<feature type="signal peptide" evidence="3">
    <location>
        <begin position="1"/>
        <end position="34"/>
    </location>
</feature>
<dbReference type="SUPFAM" id="SSF111369">
    <property type="entry name" value="HlyD-like secretion proteins"/>
    <property type="match status" value="1"/>
</dbReference>
<keyword evidence="2" id="KW-0175">Coiled coil</keyword>
<dbReference type="Pfam" id="PF25917">
    <property type="entry name" value="BSH_RND"/>
    <property type="match status" value="1"/>
</dbReference>
<feature type="chain" id="PRO_5019448419" evidence="3">
    <location>
        <begin position="35"/>
        <end position="333"/>
    </location>
</feature>
<dbReference type="Gene3D" id="2.40.50.100">
    <property type="match status" value="1"/>
</dbReference>
<proteinExistence type="inferred from homology"/>
<organism evidence="6 7">
    <name type="scientific">Pseudidiomarina donghaiensis</name>
    <dbReference type="NCBI Taxonomy" id="519452"/>
    <lineage>
        <taxon>Bacteria</taxon>
        <taxon>Pseudomonadati</taxon>
        <taxon>Pseudomonadota</taxon>
        <taxon>Gammaproteobacteria</taxon>
        <taxon>Alteromonadales</taxon>
        <taxon>Idiomarinaceae</taxon>
        <taxon>Pseudidiomarina</taxon>
    </lineage>
</organism>
<evidence type="ECO:0000313" key="6">
    <source>
        <dbReference type="EMBL" id="RUO48411.1"/>
    </source>
</evidence>
<dbReference type="PANTHER" id="PTHR30469">
    <property type="entry name" value="MULTIDRUG RESISTANCE PROTEIN MDTA"/>
    <property type="match status" value="1"/>
</dbReference>
<accession>A0A432XI80</accession>
<keyword evidence="7" id="KW-1185">Reference proteome</keyword>
<evidence type="ECO:0000259" key="5">
    <source>
        <dbReference type="Pfam" id="PF25917"/>
    </source>
</evidence>
<dbReference type="NCBIfam" id="TIGR01730">
    <property type="entry name" value="RND_mfp"/>
    <property type="match status" value="1"/>
</dbReference>
<dbReference type="GO" id="GO:0015562">
    <property type="term" value="F:efflux transmembrane transporter activity"/>
    <property type="evidence" value="ECO:0007669"/>
    <property type="project" value="TreeGrafter"/>
</dbReference>
<gene>
    <name evidence="6" type="ORF">CWE24_06405</name>
</gene>
<dbReference type="PANTHER" id="PTHR30469:SF18">
    <property type="entry name" value="RESISTANCE-NODULATION-CELL DIVISION (RND) EFFLUX MEMBRANE FUSION PROTEIN-RELATED"/>
    <property type="match status" value="1"/>
</dbReference>
<feature type="domain" description="Multidrug resistance protein MdtA-like barrel-sandwich hybrid" evidence="5">
    <location>
        <begin position="58"/>
        <end position="194"/>
    </location>
</feature>
<dbReference type="Gene3D" id="2.40.30.170">
    <property type="match status" value="1"/>
</dbReference>
<dbReference type="EMBL" id="PIPU01000002">
    <property type="protein sequence ID" value="RUO48411.1"/>
    <property type="molecule type" value="Genomic_DNA"/>
</dbReference>
<feature type="domain" description="Multidrug resistance protein MdtA-like alpha-helical hairpin" evidence="4">
    <location>
        <begin position="99"/>
        <end position="168"/>
    </location>
</feature>
<feature type="coiled-coil region" evidence="2">
    <location>
        <begin position="99"/>
        <end position="171"/>
    </location>
</feature>
<dbReference type="Proteomes" id="UP000286985">
    <property type="component" value="Unassembled WGS sequence"/>
</dbReference>
<dbReference type="Gene3D" id="1.10.287.470">
    <property type="entry name" value="Helix hairpin bin"/>
    <property type="match status" value="1"/>
</dbReference>
<dbReference type="InterPro" id="IPR058625">
    <property type="entry name" value="MdtA-like_BSH"/>
</dbReference>
<name>A0A432XI80_9GAMM</name>
<dbReference type="InterPro" id="IPR058624">
    <property type="entry name" value="MdtA-like_HH"/>
</dbReference>
<evidence type="ECO:0000256" key="3">
    <source>
        <dbReference type="SAM" id="SignalP"/>
    </source>
</evidence>
<keyword evidence="3" id="KW-0732">Signal</keyword>
<dbReference type="Gene3D" id="2.40.420.20">
    <property type="match status" value="1"/>
</dbReference>
<dbReference type="Pfam" id="PF25876">
    <property type="entry name" value="HH_MFP_RND"/>
    <property type="match status" value="1"/>
</dbReference>
<comment type="caution">
    <text evidence="6">The sequence shown here is derived from an EMBL/GenBank/DDBJ whole genome shotgun (WGS) entry which is preliminary data.</text>
</comment>
<dbReference type="AlphaFoldDB" id="A0A432XI80"/>
<reference evidence="7" key="1">
    <citation type="journal article" date="2018" name="Front. Microbiol.">
        <title>Genome-Based Analysis Reveals the Taxonomy and Diversity of the Family Idiomarinaceae.</title>
        <authorList>
            <person name="Liu Y."/>
            <person name="Lai Q."/>
            <person name="Shao Z."/>
        </authorList>
    </citation>
    <scope>NUCLEOTIDE SEQUENCE [LARGE SCALE GENOMIC DNA]</scope>
    <source>
        <strain evidence="7">908033</strain>
    </source>
</reference>
<dbReference type="OrthoDB" id="5730196at2"/>
<protein>
    <submittedName>
        <fullName evidence="6">Efflux RND transporter periplasmic adaptor subunit</fullName>
    </submittedName>
</protein>
<sequence>MGMNWQGVIMSLRLWFAALTIAVGANTVVTSALAADYKVSEATIADYIQLQGLVESTNSATVSAQVSGRVEKVLVDVGDVVPAGATIVTITSVEQYQMLTQAQAQLAAANASLVAEQQEFDRISSLVERQLVSVAERDRAKARLDNAKAQLRSAQAAVERAEEQLSYTEVKAPYGGLVSARMVEPGELVQPGTPLMSGFDPSQLRLHVDIPAGYARAVPQFNWARVNGVEPTSLQVFPTVHSQSGTVRVRLVLPQKELPQQSSFIPGQWQPVNIQVGEHLGVQIPANAVHRQGELTLVRMQDNSWRAVRLGASSNGMIEVVSGLQAGEVIIHE</sequence>
<evidence type="ECO:0000256" key="1">
    <source>
        <dbReference type="ARBA" id="ARBA00009477"/>
    </source>
</evidence>
<dbReference type="GO" id="GO:1990281">
    <property type="term" value="C:efflux pump complex"/>
    <property type="evidence" value="ECO:0007669"/>
    <property type="project" value="TreeGrafter"/>
</dbReference>
<evidence type="ECO:0000256" key="2">
    <source>
        <dbReference type="SAM" id="Coils"/>
    </source>
</evidence>
<comment type="similarity">
    <text evidence="1">Belongs to the membrane fusion protein (MFP) (TC 8.A.1) family.</text>
</comment>